<dbReference type="KEGG" id="llh:I41_27040"/>
<accession>A0A517TYT7</accession>
<protein>
    <submittedName>
        <fullName evidence="1">Uncharacterized protein</fullName>
    </submittedName>
</protein>
<name>A0A517TYT7_9BACT</name>
<reference evidence="1 2" key="1">
    <citation type="submission" date="2019-02" db="EMBL/GenBank/DDBJ databases">
        <title>Deep-cultivation of Planctomycetes and their phenomic and genomic characterization uncovers novel biology.</title>
        <authorList>
            <person name="Wiegand S."/>
            <person name="Jogler M."/>
            <person name="Boedeker C."/>
            <person name="Pinto D."/>
            <person name="Vollmers J."/>
            <person name="Rivas-Marin E."/>
            <person name="Kohn T."/>
            <person name="Peeters S.H."/>
            <person name="Heuer A."/>
            <person name="Rast P."/>
            <person name="Oberbeckmann S."/>
            <person name="Bunk B."/>
            <person name="Jeske O."/>
            <person name="Meyerdierks A."/>
            <person name="Storesund J.E."/>
            <person name="Kallscheuer N."/>
            <person name="Luecker S."/>
            <person name="Lage O.M."/>
            <person name="Pohl T."/>
            <person name="Merkel B.J."/>
            <person name="Hornburger P."/>
            <person name="Mueller R.-W."/>
            <person name="Bruemmer F."/>
            <person name="Labrenz M."/>
            <person name="Spormann A.M."/>
            <person name="Op den Camp H."/>
            <person name="Overmann J."/>
            <person name="Amann R."/>
            <person name="Jetten M.S.M."/>
            <person name="Mascher T."/>
            <person name="Medema M.H."/>
            <person name="Devos D.P."/>
            <person name="Kaster A.-K."/>
            <person name="Ovreas L."/>
            <person name="Rohde M."/>
            <person name="Galperin M.Y."/>
            <person name="Jogler C."/>
        </authorList>
    </citation>
    <scope>NUCLEOTIDE SEQUENCE [LARGE SCALE GENOMIC DNA]</scope>
    <source>
        <strain evidence="1 2">I41</strain>
    </source>
</reference>
<evidence type="ECO:0000313" key="2">
    <source>
        <dbReference type="Proteomes" id="UP000317909"/>
    </source>
</evidence>
<organism evidence="1 2">
    <name type="scientific">Lacipirellula limnantheis</name>
    <dbReference type="NCBI Taxonomy" id="2528024"/>
    <lineage>
        <taxon>Bacteria</taxon>
        <taxon>Pseudomonadati</taxon>
        <taxon>Planctomycetota</taxon>
        <taxon>Planctomycetia</taxon>
        <taxon>Pirellulales</taxon>
        <taxon>Lacipirellulaceae</taxon>
        <taxon>Lacipirellula</taxon>
    </lineage>
</organism>
<dbReference type="RefSeq" id="WP_145433094.1">
    <property type="nucleotide sequence ID" value="NZ_CP036339.1"/>
</dbReference>
<sequence>METKDLELFIRLLFAVVSALSCEAAEPDRTIIPLPAPAFEGKIGKTYKNSEAAWPKLRVPPVGPPNVVVSLLDDVDYGRTRMESAGKGAVSILKNRYV</sequence>
<dbReference type="PROSITE" id="PS51257">
    <property type="entry name" value="PROKAR_LIPOPROTEIN"/>
    <property type="match status" value="1"/>
</dbReference>
<dbReference type="Proteomes" id="UP000317909">
    <property type="component" value="Chromosome"/>
</dbReference>
<dbReference type="EMBL" id="CP036339">
    <property type="protein sequence ID" value="QDT73515.1"/>
    <property type="molecule type" value="Genomic_DNA"/>
</dbReference>
<keyword evidence="2" id="KW-1185">Reference proteome</keyword>
<gene>
    <name evidence="1" type="ORF">I41_27040</name>
</gene>
<evidence type="ECO:0000313" key="1">
    <source>
        <dbReference type="EMBL" id="QDT73515.1"/>
    </source>
</evidence>
<dbReference type="AlphaFoldDB" id="A0A517TYT7"/>
<proteinExistence type="predicted"/>